<evidence type="ECO:0000256" key="7">
    <source>
        <dbReference type="ARBA" id="ARBA00022806"/>
    </source>
</evidence>
<dbReference type="GO" id="GO:0016787">
    <property type="term" value="F:hydrolase activity"/>
    <property type="evidence" value="ECO:0007669"/>
    <property type="project" value="UniProtKB-KW"/>
</dbReference>
<evidence type="ECO:0000256" key="9">
    <source>
        <dbReference type="ARBA" id="ARBA00023118"/>
    </source>
</evidence>
<evidence type="ECO:0000256" key="4">
    <source>
        <dbReference type="ARBA" id="ARBA00022723"/>
    </source>
</evidence>
<dbReference type="GO" id="GO:0003676">
    <property type="term" value="F:nucleic acid binding"/>
    <property type="evidence" value="ECO:0007669"/>
    <property type="project" value="InterPro"/>
</dbReference>
<dbReference type="SUPFAM" id="SSF109604">
    <property type="entry name" value="HD-domain/PDEase-like"/>
    <property type="match status" value="1"/>
</dbReference>
<sequence>MDYSESDDYTAHIRESDKQVQTVKDHLLEVRDLARAYGDPLGIGHIAGLAGLLHDSGKYADKFRDYLVAAVNNPDAPPRRGSVDHSTAGGKLLFDLLHNPSADSAGREDHVLKMVLAEVVGNAIISHHSYLQDFLNPESESNYLQRVRDKPPEEIEFDQVKVRFFKWVISVADFQQYVNQAASELKTYLDKDMSVTYEQKLMYLTKLIFSMLIDADRTNTRCYEQGYPDEAVDEQKLFKQYRRRLHAHIESLGKGNHASSPVNRLRREMSDQCEQFALKPSGIYTLSIPTGGGKTLASLRYALAHAELAGKKRIIYVVPYTTIIEQNAEEVRRILKDNVNILEHHSNVADEGSNETDEQEDGLMNMRQKLKLARDNWDSPIIFTTMVQFLNVFYADGSRNIRRLHRLSESVLIFDEVQKVPVHCVSLFNQAVNFLRTYAKSSIVLCTATQPELDYVKHKLNIEAEAEMIANLEHVIEAFKRVEIIDYATEEQFDTNRLAAFVMSRVQEISSVLVILNTKTVVNRLYRQLIDYHLPASVYHLSTSMCPAHRKSILSEVKDRLDNKSPVICISTQLIEAGVDVSFACVIRSMAGLDSIAQAAGRCNRHGEDKIRCMYVIDHEEENLKHLPEIRKGKEITRKILIDMKGDARAHGGNLLSVAAMEKYFREFYTEFESRLNYPVPGLNKDMTALLHAARKDNGYLQYYQAQYGKPLPLFLANCYKTAAENFHVIDDHTNPVIVPYEEGQDIIAELNGQSSIGDLTSLLRKAQHYTINVYKHELEELSRNNGLVSFLDGKVLVLKEGAYNGEYGLNLENDSSLDLYLY</sequence>
<dbReference type="STRING" id="169760.PSTEL_06565"/>
<keyword evidence="7" id="KW-0347">Helicase</keyword>
<keyword evidence="9" id="KW-0051">Antiviral defense</keyword>
<dbReference type="GO" id="GO:0005524">
    <property type="term" value="F:ATP binding"/>
    <property type="evidence" value="ECO:0007669"/>
    <property type="project" value="UniProtKB-KW"/>
</dbReference>
<dbReference type="SMART" id="SM00490">
    <property type="entry name" value="HELICc"/>
    <property type="match status" value="1"/>
</dbReference>
<evidence type="ECO:0000259" key="11">
    <source>
        <dbReference type="PROSITE" id="PS51643"/>
    </source>
</evidence>
<evidence type="ECO:0000256" key="5">
    <source>
        <dbReference type="ARBA" id="ARBA00022741"/>
    </source>
</evidence>
<dbReference type="InterPro" id="IPR011545">
    <property type="entry name" value="DEAD/DEAH_box_helicase_dom"/>
</dbReference>
<dbReference type="GO" id="GO:0004518">
    <property type="term" value="F:nuclease activity"/>
    <property type="evidence" value="ECO:0007669"/>
    <property type="project" value="UniProtKB-KW"/>
</dbReference>
<keyword evidence="13" id="KW-1185">Reference proteome</keyword>
<gene>
    <name evidence="12" type="ORF">PSTEL_06565</name>
</gene>
<feature type="domain" description="HD Cas3-type" evidence="11">
    <location>
        <begin position="16"/>
        <end position="218"/>
    </location>
</feature>
<dbReference type="EMBL" id="CP009286">
    <property type="protein sequence ID" value="AIQ62815.1"/>
    <property type="molecule type" value="Genomic_DNA"/>
</dbReference>
<dbReference type="Gene3D" id="3.40.50.300">
    <property type="entry name" value="P-loop containing nucleotide triphosphate hydrolases"/>
    <property type="match status" value="2"/>
</dbReference>
<dbReference type="NCBIfam" id="TIGR01587">
    <property type="entry name" value="cas3_core"/>
    <property type="match status" value="1"/>
</dbReference>
<evidence type="ECO:0000256" key="3">
    <source>
        <dbReference type="ARBA" id="ARBA00022722"/>
    </source>
</evidence>
<evidence type="ECO:0000256" key="2">
    <source>
        <dbReference type="ARBA" id="ARBA00009046"/>
    </source>
</evidence>
<comment type="similarity">
    <text evidence="2">In the central section; belongs to the CRISPR-associated helicase Cas3 family.</text>
</comment>
<evidence type="ECO:0000259" key="10">
    <source>
        <dbReference type="PROSITE" id="PS51192"/>
    </source>
</evidence>
<dbReference type="AlphaFoldDB" id="A0A089LRU2"/>
<dbReference type="KEGG" id="pste:PSTEL_06565"/>
<name>A0A089LRU2_9BACL</name>
<dbReference type="InterPro" id="IPR001650">
    <property type="entry name" value="Helicase_C-like"/>
</dbReference>
<dbReference type="InterPro" id="IPR006474">
    <property type="entry name" value="Helicase_Cas3_CRISPR-ass_core"/>
</dbReference>
<evidence type="ECO:0000256" key="1">
    <source>
        <dbReference type="ARBA" id="ARBA00006847"/>
    </source>
</evidence>
<dbReference type="InterPro" id="IPR006483">
    <property type="entry name" value="CRISPR-assoc_Cas3_HD"/>
</dbReference>
<dbReference type="PROSITE" id="PS51643">
    <property type="entry name" value="HD_CAS3"/>
    <property type="match status" value="1"/>
</dbReference>
<evidence type="ECO:0000313" key="13">
    <source>
        <dbReference type="Proteomes" id="UP000029507"/>
    </source>
</evidence>
<dbReference type="RefSeq" id="WP_038694240.1">
    <property type="nucleotide sequence ID" value="NZ_CP009286.1"/>
</dbReference>
<protein>
    <submittedName>
        <fullName evidence="12">CRISPR-associated protein Cas3</fullName>
    </submittedName>
</protein>
<accession>A0A089LRU2</accession>
<dbReference type="GO" id="GO:0046872">
    <property type="term" value="F:metal ion binding"/>
    <property type="evidence" value="ECO:0007669"/>
    <property type="project" value="UniProtKB-KW"/>
</dbReference>
<dbReference type="InterPro" id="IPR038257">
    <property type="entry name" value="CRISPR-assoc_Cas3_HD_sf"/>
</dbReference>
<dbReference type="Gene3D" id="1.10.3210.30">
    <property type="match status" value="1"/>
</dbReference>
<keyword evidence="5" id="KW-0547">Nucleotide-binding</keyword>
<dbReference type="SUPFAM" id="SSF52540">
    <property type="entry name" value="P-loop containing nucleoside triphosphate hydrolases"/>
    <property type="match status" value="1"/>
</dbReference>
<comment type="similarity">
    <text evidence="1">In the N-terminal section; belongs to the CRISPR-associated nuclease Cas3-HD family.</text>
</comment>
<organism evidence="12 13">
    <name type="scientific">Paenibacillus stellifer</name>
    <dbReference type="NCBI Taxonomy" id="169760"/>
    <lineage>
        <taxon>Bacteria</taxon>
        <taxon>Bacillati</taxon>
        <taxon>Bacillota</taxon>
        <taxon>Bacilli</taxon>
        <taxon>Bacillales</taxon>
        <taxon>Paenibacillaceae</taxon>
        <taxon>Paenibacillus</taxon>
    </lineage>
</organism>
<dbReference type="InterPro" id="IPR027417">
    <property type="entry name" value="P-loop_NTPase"/>
</dbReference>
<dbReference type="Proteomes" id="UP000029507">
    <property type="component" value="Chromosome"/>
</dbReference>
<proteinExistence type="inferred from homology"/>
<dbReference type="GO" id="GO:0051607">
    <property type="term" value="P:defense response to virus"/>
    <property type="evidence" value="ECO:0007669"/>
    <property type="project" value="UniProtKB-KW"/>
</dbReference>
<keyword evidence="8" id="KW-0067">ATP-binding</keyword>
<feature type="domain" description="Helicase ATP-binding" evidence="10">
    <location>
        <begin position="275"/>
        <end position="468"/>
    </location>
</feature>
<dbReference type="SMART" id="SM00487">
    <property type="entry name" value="DEXDc"/>
    <property type="match status" value="1"/>
</dbReference>
<dbReference type="HOGENOM" id="CLU_010123_0_0_9"/>
<evidence type="ECO:0000256" key="8">
    <source>
        <dbReference type="ARBA" id="ARBA00022840"/>
    </source>
</evidence>
<evidence type="ECO:0000313" key="12">
    <source>
        <dbReference type="EMBL" id="AIQ62815.1"/>
    </source>
</evidence>
<keyword evidence="6" id="KW-0378">Hydrolase</keyword>
<dbReference type="InterPro" id="IPR014001">
    <property type="entry name" value="Helicase_ATP-bd"/>
</dbReference>
<reference evidence="12 13" key="1">
    <citation type="submission" date="2014-08" db="EMBL/GenBank/DDBJ databases">
        <title>Comparative genomics of the Paenibacillus odorifer group.</title>
        <authorList>
            <person name="den Bakker H.C."/>
            <person name="Tsai Y.-C."/>
            <person name="Martin N."/>
            <person name="Korlach J."/>
            <person name="Wiedmann M."/>
        </authorList>
    </citation>
    <scope>NUCLEOTIDE SEQUENCE [LARGE SCALE GENOMIC DNA]</scope>
    <source>
        <strain evidence="12 13">DSM 14472</strain>
    </source>
</reference>
<keyword evidence="3" id="KW-0540">Nuclease</keyword>
<dbReference type="InterPro" id="IPR054712">
    <property type="entry name" value="Cas3-like_dom"/>
</dbReference>
<dbReference type="Pfam" id="PF00270">
    <property type="entry name" value="DEAD"/>
    <property type="match status" value="1"/>
</dbReference>
<dbReference type="Pfam" id="PF22590">
    <property type="entry name" value="Cas3-like_C_2"/>
    <property type="match status" value="1"/>
</dbReference>
<evidence type="ECO:0000256" key="6">
    <source>
        <dbReference type="ARBA" id="ARBA00022801"/>
    </source>
</evidence>
<dbReference type="CDD" id="cd17930">
    <property type="entry name" value="DEXHc_cas3"/>
    <property type="match status" value="1"/>
</dbReference>
<keyword evidence="4" id="KW-0479">Metal-binding</keyword>
<dbReference type="PROSITE" id="PS51192">
    <property type="entry name" value="HELICASE_ATP_BIND_1"/>
    <property type="match status" value="1"/>
</dbReference>
<dbReference type="NCBIfam" id="TIGR01596">
    <property type="entry name" value="cas3_HD"/>
    <property type="match status" value="1"/>
</dbReference>
<dbReference type="GO" id="GO:0004386">
    <property type="term" value="F:helicase activity"/>
    <property type="evidence" value="ECO:0007669"/>
    <property type="project" value="UniProtKB-KW"/>
</dbReference>
<dbReference type="OrthoDB" id="9810236at2"/>
<dbReference type="CDD" id="cd09641">
    <property type="entry name" value="Cas3''_I"/>
    <property type="match status" value="1"/>
</dbReference>